<proteinExistence type="predicted"/>
<dbReference type="AlphaFoldDB" id="A0A6J2YHG9"/>
<dbReference type="GO" id="GO:0005938">
    <property type="term" value="C:cell cortex"/>
    <property type="evidence" value="ECO:0007669"/>
    <property type="project" value="TreeGrafter"/>
</dbReference>
<feature type="compositionally biased region" description="Low complexity" evidence="1">
    <location>
        <begin position="179"/>
        <end position="194"/>
    </location>
</feature>
<keyword evidence="2" id="KW-0472">Membrane</keyword>
<dbReference type="GO" id="GO:0035317">
    <property type="term" value="P:imaginal disc-derived wing hair organization"/>
    <property type="evidence" value="ECO:0007669"/>
    <property type="project" value="TreeGrafter"/>
</dbReference>
<evidence type="ECO:0000313" key="4">
    <source>
        <dbReference type="RefSeq" id="XP_030762559.1"/>
    </source>
</evidence>
<feature type="compositionally biased region" description="Basic residues" evidence="1">
    <location>
        <begin position="418"/>
        <end position="434"/>
    </location>
</feature>
<dbReference type="PANTHER" id="PTHR39387">
    <property type="entry name" value="SHAVENOID, ISOFORM B"/>
    <property type="match status" value="1"/>
</dbReference>
<dbReference type="Proteomes" id="UP000504635">
    <property type="component" value="Unplaced"/>
</dbReference>
<feature type="region of interest" description="Disordered" evidence="1">
    <location>
        <begin position="970"/>
        <end position="999"/>
    </location>
</feature>
<evidence type="ECO:0000256" key="2">
    <source>
        <dbReference type="SAM" id="Phobius"/>
    </source>
</evidence>
<dbReference type="RefSeq" id="XP_030762559.1">
    <property type="nucleotide sequence ID" value="XM_030906699.1"/>
</dbReference>
<evidence type="ECO:0000256" key="1">
    <source>
        <dbReference type="SAM" id="MobiDB-lite"/>
    </source>
</evidence>
<dbReference type="FunCoup" id="A0A6J2YHG9">
    <property type="interactions" value="57"/>
</dbReference>
<feature type="region of interest" description="Disordered" evidence="1">
    <location>
        <begin position="791"/>
        <end position="846"/>
    </location>
</feature>
<gene>
    <name evidence="4" type="primary">LOC115887307</name>
</gene>
<dbReference type="KEGG" id="soy:115887307"/>
<keyword evidence="2" id="KW-0812">Transmembrane</keyword>
<keyword evidence="3" id="KW-1185">Reference proteome</keyword>
<accession>A0A6J2YHG9</accession>
<reference evidence="4" key="1">
    <citation type="submission" date="2025-08" db="UniProtKB">
        <authorList>
            <consortium name="RefSeq"/>
        </authorList>
    </citation>
    <scope>IDENTIFICATION</scope>
    <source>
        <tissue evidence="4">Gonads</tissue>
    </source>
</reference>
<protein>
    <submittedName>
        <fullName evidence="4">LOW QUALITY PROTEIN: uncharacterized protein LOC115887307</fullName>
    </submittedName>
</protein>
<feature type="region of interest" description="Disordered" evidence="1">
    <location>
        <begin position="524"/>
        <end position="555"/>
    </location>
</feature>
<organism evidence="3 4">
    <name type="scientific">Sitophilus oryzae</name>
    <name type="common">Rice weevil</name>
    <name type="synonym">Curculio oryzae</name>
    <dbReference type="NCBI Taxonomy" id="7048"/>
    <lineage>
        <taxon>Eukaryota</taxon>
        <taxon>Metazoa</taxon>
        <taxon>Ecdysozoa</taxon>
        <taxon>Arthropoda</taxon>
        <taxon>Hexapoda</taxon>
        <taxon>Insecta</taxon>
        <taxon>Pterygota</taxon>
        <taxon>Neoptera</taxon>
        <taxon>Endopterygota</taxon>
        <taxon>Coleoptera</taxon>
        <taxon>Polyphaga</taxon>
        <taxon>Cucujiformia</taxon>
        <taxon>Curculionidae</taxon>
        <taxon>Dryophthorinae</taxon>
        <taxon>Sitophilus</taxon>
    </lineage>
</organism>
<feature type="region of interest" description="Disordered" evidence="1">
    <location>
        <begin position="374"/>
        <end position="446"/>
    </location>
</feature>
<evidence type="ECO:0000313" key="3">
    <source>
        <dbReference type="Proteomes" id="UP000504635"/>
    </source>
</evidence>
<name>A0A6J2YHG9_SITOR</name>
<sequence length="1056" mass="118650">MSGRMVMVYLMCRELSTDVSPSTIQQLFTPCVAFRIVGSPSKFQSNVTEVAFIPEAHSKQESTSGDSLSVSEYVAIGISSVLLGLIYVASVFLYLHLKKKSSSKSSNHSRSDTIGAMEEGIVKNNPLLSITHHFGPSENAYSDSTSSDNDVTPDLIQHHDTQITSAIIHSQKKSRYDYSKSYSSSSESSYQDSSSFERLPEEDVSIVETLDERSESTRSLSGTVRKKLYFNPAYFEPHLLIAPPPAALEFLSKIREVIAIAKQKMSAKRFQPSLLNIPEEESQYSLDPSFDFTRPSSRMSRKGSLINLKRENSRRKSCTGCPGCEPDYMRGKLTELPILPACQNCSTNTESKQRSIRKWLEDVPVPRLDQNSNVIEPKMIRSPKRLRSPARSLPTESISSDRALSPRPASETALSNKKPVRQAKRKEKVIKKPKQPPPPAPPQMKRAQERYYDMVPVEKEKEPQLPPPDMIQEAIVMEKAEETRIPTLTKKQMNAVINELTVHKHMLQAANRVLAKKISTGYDTDSLERNNHKGYSTPSEYAEVSSSQPSPSLSTALPVDEEITMQNAILNKNTGNMTLSKLNMDFLNEDDHDYELVVMKRGTMLNGDLYKFPELLQNNNGYSLVSEVYVNNGYNYGSNPSTATNSNSSTLEKRALKIRYDGGSEKPGKLLIEVEDCLDHYIPINDSDEFEPDTLDRPNKHADKKTLCHEDSLERPNQILLKTNGSFICEINNVNMDDSEKSNFKREFGSLREMFEEKRKQAREHEQFHLDSGDTDSEGRLLTLEERHLKRQRIKTTSSGPTVQPDVIPPPPHDGSPIYQRPKPPRKVINAGTKENPSGKPPTLPKNFIDRSADFKNKMHIAQVDTPDTDVEYKLCVLQKSKTGNITDLIQTEDIILKKNHQDQFVLHSKINHSGYQVPLKLSKFPKDKYGSLEVFLNKKNQKKSWKGTMKPDDSGYLSTDSSEYKIKKSMERRSSLELNGSETDESLGDGHSESGAESVETHSVWFSRISDRNYSVSMDSGVINVDDGNNTSDSETVSYTTVVPVSSNSSSLILK</sequence>
<keyword evidence="2" id="KW-1133">Transmembrane helix</keyword>
<feature type="transmembrane region" description="Helical" evidence="2">
    <location>
        <begin position="73"/>
        <end position="95"/>
    </location>
</feature>
<dbReference type="PANTHER" id="PTHR39387:SF1">
    <property type="entry name" value="SHAVENOID, ISOFORM B"/>
    <property type="match status" value="1"/>
</dbReference>
<dbReference type="OrthoDB" id="6346242at2759"/>
<dbReference type="GeneID" id="115887307"/>
<feature type="region of interest" description="Disordered" evidence="1">
    <location>
        <begin position="179"/>
        <end position="198"/>
    </location>
</feature>
<feature type="compositionally biased region" description="Low complexity" evidence="1">
    <location>
        <begin position="545"/>
        <end position="554"/>
    </location>
</feature>
<dbReference type="InParanoid" id="A0A6J2YHG9"/>